<accession>W1P2Q1</accession>
<feature type="transmembrane region" description="Helical" evidence="1">
    <location>
        <begin position="12"/>
        <end position="34"/>
    </location>
</feature>
<keyword evidence="1" id="KW-0472">Membrane</keyword>
<keyword evidence="1" id="KW-0812">Transmembrane</keyword>
<feature type="transmembrane region" description="Helical" evidence="1">
    <location>
        <begin position="40"/>
        <end position="62"/>
    </location>
</feature>
<gene>
    <name evidence="2" type="ORF">AMTR_s00002p00239220</name>
</gene>
<dbReference type="HOGENOM" id="CLU_195512_0_0_1"/>
<reference evidence="3" key="1">
    <citation type="journal article" date="2013" name="Science">
        <title>The Amborella genome and the evolution of flowering plants.</title>
        <authorList>
            <consortium name="Amborella Genome Project"/>
        </authorList>
    </citation>
    <scope>NUCLEOTIDE SEQUENCE [LARGE SCALE GENOMIC DNA]</scope>
</reference>
<evidence type="ECO:0000313" key="3">
    <source>
        <dbReference type="Proteomes" id="UP000017836"/>
    </source>
</evidence>
<dbReference type="Proteomes" id="UP000017836">
    <property type="component" value="Unassembled WGS sequence"/>
</dbReference>
<name>W1P2Q1_AMBTC</name>
<proteinExistence type="predicted"/>
<organism evidence="2 3">
    <name type="scientific">Amborella trichopoda</name>
    <dbReference type="NCBI Taxonomy" id="13333"/>
    <lineage>
        <taxon>Eukaryota</taxon>
        <taxon>Viridiplantae</taxon>
        <taxon>Streptophyta</taxon>
        <taxon>Embryophyta</taxon>
        <taxon>Tracheophyta</taxon>
        <taxon>Spermatophyta</taxon>
        <taxon>Magnoliopsida</taxon>
        <taxon>Amborellales</taxon>
        <taxon>Amborellaceae</taxon>
        <taxon>Amborella</taxon>
    </lineage>
</organism>
<keyword evidence="3" id="KW-1185">Reference proteome</keyword>
<evidence type="ECO:0000313" key="2">
    <source>
        <dbReference type="EMBL" id="ERN01215.1"/>
    </source>
</evidence>
<dbReference type="Gramene" id="ERN01215">
    <property type="protein sequence ID" value="ERN01215"/>
    <property type="gene ID" value="AMTR_s00002p00239220"/>
</dbReference>
<sequence>MQASREIRAEGMMIGAPVVSMAAVLFIGVLMLIFPDYSRLVGFSLVGVLCLIPFGFCAWYVYVKLNPPLVVQLPIVNRGLQMVDLQQQQLREKEREELST</sequence>
<keyword evidence="1" id="KW-1133">Transmembrane helix</keyword>
<dbReference type="EMBL" id="KI394767">
    <property type="protein sequence ID" value="ERN01215.1"/>
    <property type="molecule type" value="Genomic_DNA"/>
</dbReference>
<protein>
    <submittedName>
        <fullName evidence="2">Uncharacterized protein</fullName>
    </submittedName>
</protein>
<evidence type="ECO:0000256" key="1">
    <source>
        <dbReference type="SAM" id="Phobius"/>
    </source>
</evidence>
<dbReference type="AlphaFoldDB" id="W1P2Q1"/>